<gene>
    <name evidence="2" type="ORF">BN1723_011832</name>
</gene>
<evidence type="ECO:0000256" key="1">
    <source>
        <dbReference type="SAM" id="MobiDB-lite"/>
    </source>
</evidence>
<protein>
    <submittedName>
        <fullName evidence="2">Uncharacterized protein</fullName>
    </submittedName>
</protein>
<name>A0A0G4LBB2_VERLO</name>
<sequence length="161" mass="17973">MIPSFGLESSRNSLFLLDLLFIQAPFVLQLLVECLRVHLLGPPFTPTSQENLFRIFRSMRGQAARTFGNGLGIRQTSGDHSSAPPQARPWDETWRNSHDGALSGELSPPPVRRKKVHKLALAVDCKRTGPRSAEQVLVERTWPSSISRCLHRGSNSGQRAY</sequence>
<dbReference type="Proteomes" id="UP000045706">
    <property type="component" value="Unassembled WGS sequence"/>
</dbReference>
<accession>A0A0G4LBB2</accession>
<feature type="compositionally biased region" description="Basic and acidic residues" evidence="1">
    <location>
        <begin position="89"/>
        <end position="98"/>
    </location>
</feature>
<dbReference type="EMBL" id="CVQI01009890">
    <property type="protein sequence ID" value="CRK19244.1"/>
    <property type="molecule type" value="Genomic_DNA"/>
</dbReference>
<organism evidence="2 3">
    <name type="scientific">Verticillium longisporum</name>
    <name type="common">Verticillium dahliae var. longisporum</name>
    <dbReference type="NCBI Taxonomy" id="100787"/>
    <lineage>
        <taxon>Eukaryota</taxon>
        <taxon>Fungi</taxon>
        <taxon>Dikarya</taxon>
        <taxon>Ascomycota</taxon>
        <taxon>Pezizomycotina</taxon>
        <taxon>Sordariomycetes</taxon>
        <taxon>Hypocreomycetidae</taxon>
        <taxon>Glomerellales</taxon>
        <taxon>Plectosphaerellaceae</taxon>
        <taxon>Verticillium</taxon>
    </lineage>
</organism>
<reference evidence="3" key="1">
    <citation type="submission" date="2015-05" db="EMBL/GenBank/DDBJ databases">
        <authorList>
            <person name="Fogelqvist Johan"/>
        </authorList>
    </citation>
    <scope>NUCLEOTIDE SEQUENCE [LARGE SCALE GENOMIC DNA]</scope>
</reference>
<evidence type="ECO:0000313" key="3">
    <source>
        <dbReference type="Proteomes" id="UP000045706"/>
    </source>
</evidence>
<proteinExistence type="predicted"/>
<feature type="region of interest" description="Disordered" evidence="1">
    <location>
        <begin position="69"/>
        <end position="109"/>
    </location>
</feature>
<dbReference type="AlphaFoldDB" id="A0A0G4LBB2"/>
<feature type="compositionally biased region" description="Polar residues" evidence="1">
    <location>
        <begin position="74"/>
        <end position="84"/>
    </location>
</feature>
<evidence type="ECO:0000313" key="2">
    <source>
        <dbReference type="EMBL" id="CRK19244.1"/>
    </source>
</evidence>